<protein>
    <submittedName>
        <fullName evidence="3">Uncharacterized protein</fullName>
    </submittedName>
</protein>
<organism evidence="3 4">
    <name type="scientific">Rhododendron simsii</name>
    <name type="common">Sims's rhododendron</name>
    <dbReference type="NCBI Taxonomy" id="118357"/>
    <lineage>
        <taxon>Eukaryota</taxon>
        <taxon>Viridiplantae</taxon>
        <taxon>Streptophyta</taxon>
        <taxon>Embryophyta</taxon>
        <taxon>Tracheophyta</taxon>
        <taxon>Spermatophyta</taxon>
        <taxon>Magnoliopsida</taxon>
        <taxon>eudicotyledons</taxon>
        <taxon>Gunneridae</taxon>
        <taxon>Pentapetalae</taxon>
        <taxon>asterids</taxon>
        <taxon>Ericales</taxon>
        <taxon>Ericaceae</taxon>
        <taxon>Ericoideae</taxon>
        <taxon>Rhodoreae</taxon>
        <taxon>Rhododendron</taxon>
    </lineage>
</organism>
<dbReference type="EMBL" id="WJXA01000004">
    <property type="protein sequence ID" value="KAF7144859.1"/>
    <property type="molecule type" value="Genomic_DNA"/>
</dbReference>
<dbReference type="AlphaFoldDB" id="A0A834H3L9"/>
<evidence type="ECO:0000313" key="4">
    <source>
        <dbReference type="Proteomes" id="UP000626092"/>
    </source>
</evidence>
<accession>A0A834H3L9</accession>
<evidence type="ECO:0000256" key="2">
    <source>
        <dbReference type="SAM" id="SignalP"/>
    </source>
</evidence>
<reference evidence="3" key="1">
    <citation type="submission" date="2019-11" db="EMBL/GenBank/DDBJ databases">
        <authorList>
            <person name="Liu Y."/>
            <person name="Hou J."/>
            <person name="Li T.-Q."/>
            <person name="Guan C.-H."/>
            <person name="Wu X."/>
            <person name="Wu H.-Z."/>
            <person name="Ling F."/>
            <person name="Zhang R."/>
            <person name="Shi X.-G."/>
            <person name="Ren J.-P."/>
            <person name="Chen E.-F."/>
            <person name="Sun J.-M."/>
        </authorList>
    </citation>
    <scope>NUCLEOTIDE SEQUENCE</scope>
    <source>
        <strain evidence="3">Adult_tree_wgs_1</strain>
        <tissue evidence="3">Leaves</tissue>
    </source>
</reference>
<feature type="chain" id="PRO_5033003549" evidence="2">
    <location>
        <begin position="25"/>
        <end position="89"/>
    </location>
</feature>
<evidence type="ECO:0000256" key="1">
    <source>
        <dbReference type="SAM" id="MobiDB-lite"/>
    </source>
</evidence>
<gene>
    <name evidence="3" type="ORF">RHSIM_Rhsim04G0179000</name>
</gene>
<dbReference type="Proteomes" id="UP000626092">
    <property type="component" value="Unassembled WGS sequence"/>
</dbReference>
<dbReference type="OrthoDB" id="10465491at2759"/>
<feature type="region of interest" description="Disordered" evidence="1">
    <location>
        <begin position="50"/>
        <end position="89"/>
    </location>
</feature>
<keyword evidence="2" id="KW-0732">Signal</keyword>
<keyword evidence="4" id="KW-1185">Reference proteome</keyword>
<proteinExistence type="predicted"/>
<evidence type="ECO:0000313" key="3">
    <source>
        <dbReference type="EMBL" id="KAF7144859.1"/>
    </source>
</evidence>
<sequence length="89" mass="9940">MGSSASLMRIFCILFSLIYMYAKGVKPTNVEGRARLKQKDVDLDDVVVEDTPPSKLKGMRPQENHDVEGSSKVRTRFGSVTRGIKAKRP</sequence>
<comment type="caution">
    <text evidence="3">The sequence shown here is derived from an EMBL/GenBank/DDBJ whole genome shotgun (WGS) entry which is preliminary data.</text>
</comment>
<feature type="compositionally biased region" description="Basic and acidic residues" evidence="1">
    <location>
        <begin position="60"/>
        <end position="71"/>
    </location>
</feature>
<feature type="signal peptide" evidence="2">
    <location>
        <begin position="1"/>
        <end position="24"/>
    </location>
</feature>
<name>A0A834H3L9_RHOSS</name>